<dbReference type="Gene3D" id="3.90.25.10">
    <property type="entry name" value="UDP-galactose 4-epimerase, domain 1"/>
    <property type="match status" value="1"/>
</dbReference>
<gene>
    <name evidence="2" type="ORF">B1812_17900</name>
</gene>
<dbReference type="InterPro" id="IPR036291">
    <property type="entry name" value="NAD(P)-bd_dom_sf"/>
</dbReference>
<dbReference type="KEGG" id="mbry:B1812_17900"/>
<protein>
    <submittedName>
        <fullName evidence="2">Epimerase</fullName>
    </submittedName>
</protein>
<keyword evidence="3" id="KW-1185">Reference proteome</keyword>
<accession>A0A1W6MYK3</accession>
<dbReference type="Gene3D" id="3.40.50.720">
    <property type="entry name" value="NAD(P)-binding Rossmann-like Domain"/>
    <property type="match status" value="1"/>
</dbReference>
<dbReference type="Proteomes" id="UP000193978">
    <property type="component" value="Chromosome"/>
</dbReference>
<dbReference type="PANTHER" id="PTHR43245">
    <property type="entry name" value="BIFUNCTIONAL POLYMYXIN RESISTANCE PROTEIN ARNA"/>
    <property type="match status" value="1"/>
</dbReference>
<proteinExistence type="predicted"/>
<evidence type="ECO:0000313" key="3">
    <source>
        <dbReference type="Proteomes" id="UP000193978"/>
    </source>
</evidence>
<dbReference type="SUPFAM" id="SSF51735">
    <property type="entry name" value="NAD(P)-binding Rossmann-fold domains"/>
    <property type="match status" value="1"/>
</dbReference>
<name>A0A1W6MYK3_9HYPH</name>
<dbReference type="AlphaFoldDB" id="A0A1W6MYK3"/>
<sequence length="326" mass="34532">MARYERILMTGGAGFVGSHLAPLLAADYQEARRAILTLPGGGAVDPAWEALEGDLLDVETLERTIREFQPDLVAHLAGQASIGHALRAGEATWRANFCGSLNLASALARHAPQAVTLFSSSASVYGASLKDGPAQEETPLRPLDAYGRSKAAAEAMLGDVLGPQARLIVLRPVNHTGPRQSPQNFVLSSFAAQIAAIEAGRQAPRLKVGDLAKARDFLDVRDVVAAYRALIAHADSLPGRVSCFNVASGAPIAIGALLEGLRALSRRPFEIEVETTLLRPSAVDLPSVALDAGKLREAVGWRPAHSTQDMLGALLDYWRSVEAAKA</sequence>
<dbReference type="InterPro" id="IPR001509">
    <property type="entry name" value="Epimerase_deHydtase"/>
</dbReference>
<dbReference type="RefSeq" id="WP_085772790.1">
    <property type="nucleotide sequence ID" value="NZ_AP027149.1"/>
</dbReference>
<dbReference type="STRING" id="655015.B1812_17900"/>
<dbReference type="InterPro" id="IPR050177">
    <property type="entry name" value="Lipid_A_modif_metabolic_enz"/>
</dbReference>
<evidence type="ECO:0000259" key="1">
    <source>
        <dbReference type="Pfam" id="PF01370"/>
    </source>
</evidence>
<reference evidence="2 3" key="1">
    <citation type="submission" date="2017-02" db="EMBL/GenBank/DDBJ databases">
        <authorList>
            <person name="Peterson S.W."/>
        </authorList>
    </citation>
    <scope>NUCLEOTIDE SEQUENCE [LARGE SCALE GENOMIC DNA]</scope>
    <source>
        <strain evidence="2 3">S285</strain>
    </source>
</reference>
<organism evidence="2 3">
    <name type="scientific">Methylocystis bryophila</name>
    <dbReference type="NCBI Taxonomy" id="655015"/>
    <lineage>
        <taxon>Bacteria</taxon>
        <taxon>Pseudomonadati</taxon>
        <taxon>Pseudomonadota</taxon>
        <taxon>Alphaproteobacteria</taxon>
        <taxon>Hyphomicrobiales</taxon>
        <taxon>Methylocystaceae</taxon>
        <taxon>Methylocystis</taxon>
    </lineage>
</organism>
<feature type="domain" description="NAD-dependent epimerase/dehydratase" evidence="1">
    <location>
        <begin position="7"/>
        <end position="239"/>
    </location>
</feature>
<dbReference type="OrthoDB" id="5295702at2"/>
<dbReference type="PANTHER" id="PTHR43245:SF13">
    <property type="entry name" value="UDP-D-APIOSE_UDP-D-XYLOSE SYNTHASE 2"/>
    <property type="match status" value="1"/>
</dbReference>
<dbReference type="EMBL" id="CP019948">
    <property type="protein sequence ID" value="ARN82658.1"/>
    <property type="molecule type" value="Genomic_DNA"/>
</dbReference>
<dbReference type="Pfam" id="PF01370">
    <property type="entry name" value="Epimerase"/>
    <property type="match status" value="1"/>
</dbReference>
<evidence type="ECO:0000313" key="2">
    <source>
        <dbReference type="EMBL" id="ARN82658.1"/>
    </source>
</evidence>